<dbReference type="Pfam" id="PF09335">
    <property type="entry name" value="VTT_dom"/>
    <property type="match status" value="1"/>
</dbReference>
<keyword evidence="5 6" id="KW-0472">Membrane</keyword>
<dbReference type="Proteomes" id="UP000176639">
    <property type="component" value="Unassembled WGS sequence"/>
</dbReference>
<dbReference type="PANTHER" id="PTHR12677">
    <property type="entry name" value="GOLGI APPARATUS MEMBRANE PROTEIN TVP38-RELATED"/>
    <property type="match status" value="1"/>
</dbReference>
<keyword evidence="2 6" id="KW-1003">Cell membrane</keyword>
<evidence type="ECO:0000313" key="9">
    <source>
        <dbReference type="Proteomes" id="UP000176639"/>
    </source>
</evidence>
<evidence type="ECO:0000256" key="6">
    <source>
        <dbReference type="RuleBase" id="RU366058"/>
    </source>
</evidence>
<dbReference type="PANTHER" id="PTHR12677:SF59">
    <property type="entry name" value="GOLGI APPARATUS MEMBRANE PROTEIN TVP38-RELATED"/>
    <property type="match status" value="1"/>
</dbReference>
<evidence type="ECO:0000256" key="2">
    <source>
        <dbReference type="ARBA" id="ARBA00022475"/>
    </source>
</evidence>
<accession>A0A1F5AZK6</accession>
<dbReference type="GO" id="GO:0005886">
    <property type="term" value="C:plasma membrane"/>
    <property type="evidence" value="ECO:0007669"/>
    <property type="project" value="UniProtKB-SubCell"/>
</dbReference>
<dbReference type="AlphaFoldDB" id="A0A1F5AZK6"/>
<comment type="similarity">
    <text evidence="6">Belongs to the TVP38/TMEM64 family.</text>
</comment>
<feature type="domain" description="VTT" evidence="7">
    <location>
        <begin position="71"/>
        <end position="183"/>
    </location>
</feature>
<feature type="transmembrane region" description="Helical" evidence="6">
    <location>
        <begin position="49"/>
        <end position="82"/>
    </location>
</feature>
<evidence type="ECO:0000256" key="4">
    <source>
        <dbReference type="ARBA" id="ARBA00022989"/>
    </source>
</evidence>
<feature type="transmembrane region" description="Helical" evidence="6">
    <location>
        <begin position="161"/>
        <end position="182"/>
    </location>
</feature>
<name>A0A1F5AZK6_9BACT</name>
<keyword evidence="4 6" id="KW-1133">Transmembrane helix</keyword>
<dbReference type="InterPro" id="IPR032816">
    <property type="entry name" value="VTT_dom"/>
</dbReference>
<evidence type="ECO:0000259" key="7">
    <source>
        <dbReference type="Pfam" id="PF09335"/>
    </source>
</evidence>
<reference evidence="8 9" key="1">
    <citation type="journal article" date="2016" name="Nat. Commun.">
        <title>Thousands of microbial genomes shed light on interconnected biogeochemical processes in an aquifer system.</title>
        <authorList>
            <person name="Anantharaman K."/>
            <person name="Brown C.T."/>
            <person name="Hug L.A."/>
            <person name="Sharon I."/>
            <person name="Castelle C.J."/>
            <person name="Probst A.J."/>
            <person name="Thomas B.C."/>
            <person name="Singh A."/>
            <person name="Wilkins M.J."/>
            <person name="Karaoz U."/>
            <person name="Brodie E.L."/>
            <person name="Williams K.H."/>
            <person name="Hubbard S.S."/>
            <person name="Banfield J.F."/>
        </authorList>
    </citation>
    <scope>NUCLEOTIDE SEQUENCE [LARGE SCALE GENOMIC DNA]</scope>
</reference>
<dbReference type="EMBL" id="MEYI01000028">
    <property type="protein sequence ID" value="OGD23786.1"/>
    <property type="molecule type" value="Genomic_DNA"/>
</dbReference>
<keyword evidence="3 6" id="KW-0812">Transmembrane</keyword>
<feature type="transmembrane region" description="Helical" evidence="6">
    <location>
        <begin position="9"/>
        <end position="29"/>
    </location>
</feature>
<evidence type="ECO:0000256" key="5">
    <source>
        <dbReference type="ARBA" id="ARBA00023136"/>
    </source>
</evidence>
<feature type="transmembrane region" description="Helical" evidence="6">
    <location>
        <begin position="194"/>
        <end position="212"/>
    </location>
</feature>
<dbReference type="InterPro" id="IPR015414">
    <property type="entry name" value="TMEM64"/>
</dbReference>
<comment type="caution">
    <text evidence="8">The sequence shown here is derived from an EMBL/GenBank/DDBJ whole genome shotgun (WGS) entry which is preliminary data.</text>
</comment>
<gene>
    <name evidence="8" type="ORF">A2Z10_01525</name>
</gene>
<evidence type="ECO:0000313" key="8">
    <source>
        <dbReference type="EMBL" id="OGD23786.1"/>
    </source>
</evidence>
<comment type="caution">
    <text evidence="6">Lacks conserved residue(s) required for the propagation of feature annotation.</text>
</comment>
<sequence>MRMHKLGEYIFFIAIAFFVALLFFVSAPLQDALLDVVVLFGSYVADHPILGTLIFIALAAVSAFLSPFSSAPLVPVAVLIWGNTLTSGMLFLGWMIGDVIAYGIGAYAGKPIMRYLIAEEKVAYYRARIPQRAEFPLILLFRYAVPSEVGGYVLGAVRAHFWKYFIATFLAELPFALMTVYASDALVRHEPLLFIAWAISIIAIIGVMFYFFHRYIKKNH</sequence>
<comment type="subcellular location">
    <subcellularLocation>
        <location evidence="1 6">Cell membrane</location>
        <topology evidence="1 6">Multi-pass membrane protein</topology>
    </subcellularLocation>
</comment>
<proteinExistence type="inferred from homology"/>
<evidence type="ECO:0000256" key="1">
    <source>
        <dbReference type="ARBA" id="ARBA00004651"/>
    </source>
</evidence>
<organism evidence="8 9">
    <name type="scientific">Candidatus Azambacteria bacterium RBG_16_47_10</name>
    <dbReference type="NCBI Taxonomy" id="1797292"/>
    <lineage>
        <taxon>Bacteria</taxon>
        <taxon>Candidatus Azamiibacteriota</taxon>
    </lineage>
</organism>
<evidence type="ECO:0000256" key="3">
    <source>
        <dbReference type="ARBA" id="ARBA00022692"/>
    </source>
</evidence>
<protein>
    <recommendedName>
        <fullName evidence="6">TVP38/TMEM64 family membrane protein</fullName>
    </recommendedName>
</protein>